<feature type="binding site" evidence="10">
    <location>
        <position position="291"/>
    </location>
    <ligand>
        <name>Zn(2+)</name>
        <dbReference type="ChEBI" id="CHEBI:29105"/>
    </ligand>
</feature>
<feature type="binding site" evidence="10">
    <location>
        <position position="278"/>
    </location>
    <ligand>
        <name>Zn(2+)</name>
        <dbReference type="ChEBI" id="CHEBI:29105"/>
    </ligand>
</feature>
<evidence type="ECO:0000259" key="11">
    <source>
        <dbReference type="PROSITE" id="PS50936"/>
    </source>
</evidence>
<evidence type="ECO:0000256" key="7">
    <source>
        <dbReference type="ARBA" id="ARBA00022833"/>
    </source>
</evidence>
<keyword evidence="6 10" id="KW-0378">Hydrolase</keyword>
<evidence type="ECO:0000256" key="4">
    <source>
        <dbReference type="ARBA" id="ARBA00022730"/>
    </source>
</evidence>
<feature type="binding site" evidence="10">
    <location>
        <begin position="145"/>
        <end position="148"/>
    </location>
    <ligand>
        <name>GTP</name>
        <dbReference type="ChEBI" id="CHEBI:37565"/>
    </ligand>
</feature>
<dbReference type="GO" id="GO:0042274">
    <property type="term" value="P:ribosomal small subunit biogenesis"/>
    <property type="evidence" value="ECO:0007669"/>
    <property type="project" value="UniProtKB-UniRule"/>
</dbReference>
<feature type="domain" description="CP-type G" evidence="12">
    <location>
        <begin position="93"/>
        <end position="255"/>
    </location>
</feature>
<dbReference type="InterPro" id="IPR004881">
    <property type="entry name" value="Ribosome_biogen_GTPase_RsgA"/>
</dbReference>
<proteinExistence type="inferred from homology"/>
<keyword evidence="2 10" id="KW-0690">Ribosome biogenesis</keyword>
<dbReference type="RefSeq" id="WP_109320391.1">
    <property type="nucleotide sequence ID" value="NZ_QFWT01000008.1"/>
</dbReference>
<comment type="cofactor">
    <cofactor evidence="10">
        <name>Zn(2+)</name>
        <dbReference type="ChEBI" id="CHEBI:29105"/>
    </cofactor>
    <text evidence="10">Binds 1 zinc ion per subunit.</text>
</comment>
<evidence type="ECO:0000256" key="8">
    <source>
        <dbReference type="ARBA" id="ARBA00022884"/>
    </source>
</evidence>
<keyword evidence="1 10" id="KW-0963">Cytoplasm</keyword>
<feature type="domain" description="EngC GTPase" evidence="11">
    <location>
        <begin position="106"/>
        <end position="253"/>
    </location>
</feature>
<dbReference type="PANTHER" id="PTHR32120">
    <property type="entry name" value="SMALL RIBOSOMAL SUBUNIT BIOGENESIS GTPASE RSGA"/>
    <property type="match status" value="1"/>
</dbReference>
<comment type="subcellular location">
    <subcellularLocation>
        <location evidence="10">Cytoplasm</location>
    </subcellularLocation>
</comment>
<dbReference type="SUPFAM" id="SSF52540">
    <property type="entry name" value="P-loop containing nucleoside triphosphate hydrolases"/>
    <property type="match status" value="1"/>
</dbReference>
<dbReference type="InterPro" id="IPR030378">
    <property type="entry name" value="G_CP_dom"/>
</dbReference>
<evidence type="ECO:0000313" key="13">
    <source>
        <dbReference type="EMBL" id="PWI32605.1"/>
    </source>
</evidence>
<evidence type="ECO:0000256" key="2">
    <source>
        <dbReference type="ARBA" id="ARBA00022517"/>
    </source>
</evidence>
<dbReference type="CDD" id="cd01854">
    <property type="entry name" value="YjeQ_EngC"/>
    <property type="match status" value="1"/>
</dbReference>
<evidence type="ECO:0000256" key="3">
    <source>
        <dbReference type="ARBA" id="ARBA00022723"/>
    </source>
</evidence>
<keyword evidence="7 10" id="KW-0862">Zinc</keyword>
<dbReference type="Proteomes" id="UP000245362">
    <property type="component" value="Unassembled WGS sequence"/>
</dbReference>
<evidence type="ECO:0000256" key="5">
    <source>
        <dbReference type="ARBA" id="ARBA00022741"/>
    </source>
</evidence>
<keyword evidence="5 10" id="KW-0547">Nucleotide-binding</keyword>
<evidence type="ECO:0000256" key="1">
    <source>
        <dbReference type="ARBA" id="ARBA00022490"/>
    </source>
</evidence>
<dbReference type="GO" id="GO:0005525">
    <property type="term" value="F:GTP binding"/>
    <property type="evidence" value="ECO:0007669"/>
    <property type="project" value="UniProtKB-UniRule"/>
</dbReference>
<evidence type="ECO:0000256" key="9">
    <source>
        <dbReference type="ARBA" id="ARBA00023134"/>
    </source>
</evidence>
<comment type="caution">
    <text evidence="13">The sequence shown here is derived from an EMBL/GenBank/DDBJ whole genome shotgun (WGS) entry which is preliminary data.</text>
</comment>
<keyword evidence="8 10" id="KW-0694">RNA-binding</keyword>
<dbReference type="AlphaFoldDB" id="A0A2U3B7B4"/>
<dbReference type="PROSITE" id="PS50936">
    <property type="entry name" value="ENGC_GTPASE"/>
    <property type="match status" value="1"/>
</dbReference>
<feature type="binding site" evidence="10">
    <location>
        <position position="285"/>
    </location>
    <ligand>
        <name>Zn(2+)</name>
        <dbReference type="ChEBI" id="CHEBI:29105"/>
    </ligand>
</feature>
<keyword evidence="4 10" id="KW-0699">rRNA-binding</keyword>
<sequence>MQNTINLQPITLQQLGWQPFFQQQLTLEDYEQAVIARVIAHHRSGYELLTKQGRHTLPILSQMPLMTVGDWVLLDQQNRFSRLLDRHSLFSRKAAGTKIAEQYIAANVDTVFIVCSLNQDFNLNRIERYLTLAREAQVEPVVVLTKADLCTDAESKRQQVQKLDPMLMTECVNSLEPESVQPLMQWCGKGKTVTFLGSSGVGKSTLINTLMGHNEQKTAGIRADDDKGRHTTTSRSLHFLPRGGILLDTPGMRELQLADCQHGLRETFSDIEALATRCRFSDCHHQTEPGCAVQRAVESGNLDPRRLKNYLKLLREQERNSASLAELRAKERQFSKLCRSVKKERP</sequence>
<dbReference type="HAMAP" id="MF_01820">
    <property type="entry name" value="GTPase_RsgA"/>
    <property type="match status" value="1"/>
</dbReference>
<accession>A0A2U3B7B4</accession>
<dbReference type="GO" id="GO:0046872">
    <property type="term" value="F:metal ion binding"/>
    <property type="evidence" value="ECO:0007669"/>
    <property type="project" value="UniProtKB-KW"/>
</dbReference>
<dbReference type="EC" id="3.6.1.-" evidence="10"/>
<dbReference type="Pfam" id="PF03193">
    <property type="entry name" value="RsgA_GTPase"/>
    <property type="match status" value="1"/>
</dbReference>
<comment type="function">
    <text evidence="10">One of several proteins that assist in the late maturation steps of the functional core of the 30S ribosomal subunit. Helps release RbfA from mature subunits. May play a role in the assembly of ribosomal proteins into the subunit. Circularly permuted GTPase that catalyzes slow GTP hydrolysis, GTPase activity is stimulated by the 30S ribosomal subunit.</text>
</comment>
<dbReference type="GO" id="GO:0019843">
    <property type="term" value="F:rRNA binding"/>
    <property type="evidence" value="ECO:0007669"/>
    <property type="project" value="UniProtKB-KW"/>
</dbReference>
<dbReference type="InterPro" id="IPR010914">
    <property type="entry name" value="RsgA_GTPase_dom"/>
</dbReference>
<evidence type="ECO:0000256" key="6">
    <source>
        <dbReference type="ARBA" id="ARBA00022801"/>
    </source>
</evidence>
<keyword evidence="3 10" id="KW-0479">Metal-binding</keyword>
<dbReference type="OrthoDB" id="9809485at2"/>
<dbReference type="GO" id="GO:0005737">
    <property type="term" value="C:cytoplasm"/>
    <property type="evidence" value="ECO:0007669"/>
    <property type="project" value="UniProtKB-SubCell"/>
</dbReference>
<evidence type="ECO:0000256" key="10">
    <source>
        <dbReference type="HAMAP-Rule" id="MF_01820"/>
    </source>
</evidence>
<reference evidence="13 14" key="1">
    <citation type="submission" date="2018-05" db="EMBL/GenBank/DDBJ databases">
        <title>Vibrio limimaris sp. nov., isolated from marine sediment.</title>
        <authorList>
            <person name="Li C.-M."/>
        </authorList>
    </citation>
    <scope>NUCLEOTIDE SEQUENCE [LARGE SCALE GENOMIC DNA]</scope>
    <source>
        <strain evidence="13 14">E4404</strain>
    </source>
</reference>
<keyword evidence="9 10" id="KW-0342">GTP-binding</keyword>
<dbReference type="GO" id="GO:0003924">
    <property type="term" value="F:GTPase activity"/>
    <property type="evidence" value="ECO:0007669"/>
    <property type="project" value="UniProtKB-UniRule"/>
</dbReference>
<dbReference type="PANTHER" id="PTHR32120:SF10">
    <property type="entry name" value="SMALL RIBOSOMAL SUBUNIT BIOGENESIS GTPASE RSGA"/>
    <property type="match status" value="1"/>
</dbReference>
<feature type="binding site" evidence="10">
    <location>
        <position position="283"/>
    </location>
    <ligand>
        <name>Zn(2+)</name>
        <dbReference type="ChEBI" id="CHEBI:29105"/>
    </ligand>
</feature>
<evidence type="ECO:0000259" key="12">
    <source>
        <dbReference type="PROSITE" id="PS51721"/>
    </source>
</evidence>
<gene>
    <name evidence="10 13" type="primary">rsgA</name>
    <name evidence="13" type="ORF">DI392_14390</name>
</gene>
<dbReference type="InterPro" id="IPR027417">
    <property type="entry name" value="P-loop_NTPase"/>
</dbReference>
<dbReference type="NCBIfam" id="TIGR00157">
    <property type="entry name" value="ribosome small subunit-dependent GTPase A"/>
    <property type="match status" value="1"/>
</dbReference>
<organism evidence="13 14">
    <name type="scientific">Vibrio albus</name>
    <dbReference type="NCBI Taxonomy" id="2200953"/>
    <lineage>
        <taxon>Bacteria</taxon>
        <taxon>Pseudomonadati</taxon>
        <taxon>Pseudomonadota</taxon>
        <taxon>Gammaproteobacteria</taxon>
        <taxon>Vibrionales</taxon>
        <taxon>Vibrionaceae</taxon>
        <taxon>Vibrio</taxon>
    </lineage>
</organism>
<keyword evidence="14" id="KW-1185">Reference proteome</keyword>
<feature type="binding site" evidence="10">
    <location>
        <begin position="197"/>
        <end position="205"/>
    </location>
    <ligand>
        <name>GTP</name>
        <dbReference type="ChEBI" id="CHEBI:37565"/>
    </ligand>
</feature>
<dbReference type="Gene3D" id="1.10.40.50">
    <property type="entry name" value="Probable gtpase engc, domain 3"/>
    <property type="match status" value="1"/>
</dbReference>
<dbReference type="Gene3D" id="3.40.50.300">
    <property type="entry name" value="P-loop containing nucleotide triphosphate hydrolases"/>
    <property type="match status" value="1"/>
</dbReference>
<dbReference type="EMBL" id="QFWT01000008">
    <property type="protein sequence ID" value="PWI32605.1"/>
    <property type="molecule type" value="Genomic_DNA"/>
</dbReference>
<evidence type="ECO:0000313" key="14">
    <source>
        <dbReference type="Proteomes" id="UP000245362"/>
    </source>
</evidence>
<protein>
    <recommendedName>
        <fullName evidence="10">Small ribosomal subunit biogenesis GTPase RsgA</fullName>
        <ecNumber evidence="10">3.6.1.-</ecNumber>
    </recommendedName>
</protein>
<name>A0A2U3B7B4_9VIBR</name>
<comment type="similarity">
    <text evidence="10">Belongs to the TRAFAC class YlqF/YawG GTPase family. RsgA subfamily.</text>
</comment>
<dbReference type="PROSITE" id="PS51721">
    <property type="entry name" value="G_CP"/>
    <property type="match status" value="1"/>
</dbReference>
<comment type="subunit">
    <text evidence="10">Monomer. Associates with 30S ribosomal subunit, binds 16S rRNA.</text>
</comment>